<accession>A0AAN9BU86</accession>
<dbReference type="AlphaFoldDB" id="A0AAN9BU86"/>
<sequence length="291" mass="31677">MAAFFARNHGYQIGLLLMILGLSLYILGLSAPYWTQIHYDISDAVQHQDSLDYDGYDPDANMNTGLWKVCNTVWNERSCASTPSASAWYKPVQVLQVIALVGYLLAACFAVVINFRNSTMHNRWLEKITGLSSLLGLIGLVIYVSKTQKELVQLTQQNHSVEIRLEGWTLMYHLSWAFYLNLAGCLATIVATVQTGLYNVPLRQPDDIPFLNAGGDDTDPGIVTDPSAYPPPYYVLFPPMFDHGSGGGAELAKPSDVVAAAAAGLGPDGDDTPPPPSYEVAISNISTIATF</sequence>
<keyword evidence="7" id="KW-1185">Reference proteome</keyword>
<dbReference type="Gene3D" id="1.20.140.150">
    <property type="match status" value="1"/>
</dbReference>
<organism evidence="6 7">
    <name type="scientific">Littorina saxatilis</name>
    <dbReference type="NCBI Taxonomy" id="31220"/>
    <lineage>
        <taxon>Eukaryota</taxon>
        <taxon>Metazoa</taxon>
        <taxon>Spiralia</taxon>
        <taxon>Lophotrochozoa</taxon>
        <taxon>Mollusca</taxon>
        <taxon>Gastropoda</taxon>
        <taxon>Caenogastropoda</taxon>
        <taxon>Littorinimorpha</taxon>
        <taxon>Littorinoidea</taxon>
        <taxon>Littorinidae</taxon>
        <taxon>Littorina</taxon>
    </lineage>
</organism>
<dbReference type="GO" id="GO:0005886">
    <property type="term" value="C:plasma membrane"/>
    <property type="evidence" value="ECO:0007669"/>
    <property type="project" value="TreeGrafter"/>
</dbReference>
<keyword evidence="4 5" id="KW-0472">Membrane</keyword>
<name>A0AAN9BU86_9CAEN</name>
<evidence type="ECO:0000313" key="7">
    <source>
        <dbReference type="Proteomes" id="UP001374579"/>
    </source>
</evidence>
<evidence type="ECO:0000256" key="3">
    <source>
        <dbReference type="ARBA" id="ARBA00022989"/>
    </source>
</evidence>
<proteinExistence type="predicted"/>
<dbReference type="EMBL" id="JBAMIC010000002">
    <property type="protein sequence ID" value="KAK7112043.1"/>
    <property type="molecule type" value="Genomic_DNA"/>
</dbReference>
<dbReference type="Pfam" id="PF00822">
    <property type="entry name" value="PMP22_Claudin"/>
    <property type="match status" value="1"/>
</dbReference>
<comment type="caution">
    <text evidence="6">The sequence shown here is derived from an EMBL/GenBank/DDBJ whole genome shotgun (WGS) entry which is preliminary data.</text>
</comment>
<feature type="transmembrane region" description="Helical" evidence="5">
    <location>
        <begin position="128"/>
        <end position="145"/>
    </location>
</feature>
<evidence type="ECO:0000256" key="2">
    <source>
        <dbReference type="ARBA" id="ARBA00022692"/>
    </source>
</evidence>
<dbReference type="PANTHER" id="PTHR10671:SF108">
    <property type="entry name" value="CLAUDIN FAMILY PROTEIN-RELATED"/>
    <property type="match status" value="1"/>
</dbReference>
<feature type="transmembrane region" description="Helical" evidence="5">
    <location>
        <begin position="94"/>
        <end position="116"/>
    </location>
</feature>
<evidence type="ECO:0000256" key="4">
    <source>
        <dbReference type="ARBA" id="ARBA00023136"/>
    </source>
</evidence>
<dbReference type="Proteomes" id="UP001374579">
    <property type="component" value="Unassembled WGS sequence"/>
</dbReference>
<dbReference type="PANTHER" id="PTHR10671">
    <property type="entry name" value="EPITHELIAL MEMBRANE PROTEIN-RELATED"/>
    <property type="match status" value="1"/>
</dbReference>
<comment type="subcellular location">
    <subcellularLocation>
        <location evidence="1">Membrane</location>
        <topology evidence="1">Multi-pass membrane protein</topology>
    </subcellularLocation>
</comment>
<dbReference type="InterPro" id="IPR050579">
    <property type="entry name" value="PMP-22/EMP/MP20-like"/>
</dbReference>
<gene>
    <name evidence="6" type="ORF">V1264_011558</name>
</gene>
<reference evidence="6 7" key="1">
    <citation type="submission" date="2024-02" db="EMBL/GenBank/DDBJ databases">
        <title>Chromosome-scale genome assembly of the rough periwinkle Littorina saxatilis.</title>
        <authorList>
            <person name="De Jode A."/>
            <person name="Faria R."/>
            <person name="Formenti G."/>
            <person name="Sims Y."/>
            <person name="Smith T.P."/>
            <person name="Tracey A."/>
            <person name="Wood J.M.D."/>
            <person name="Zagrodzka Z.B."/>
            <person name="Johannesson K."/>
            <person name="Butlin R.K."/>
            <person name="Leder E.H."/>
        </authorList>
    </citation>
    <scope>NUCLEOTIDE SEQUENCE [LARGE SCALE GENOMIC DNA]</scope>
    <source>
        <strain evidence="6">Snail1</strain>
        <tissue evidence="6">Muscle</tissue>
    </source>
</reference>
<evidence type="ECO:0000256" key="5">
    <source>
        <dbReference type="SAM" id="Phobius"/>
    </source>
</evidence>
<keyword evidence="2 5" id="KW-0812">Transmembrane</keyword>
<evidence type="ECO:0000313" key="6">
    <source>
        <dbReference type="EMBL" id="KAK7112043.1"/>
    </source>
</evidence>
<feature type="transmembrane region" description="Helical" evidence="5">
    <location>
        <begin position="176"/>
        <end position="198"/>
    </location>
</feature>
<evidence type="ECO:0000256" key="1">
    <source>
        <dbReference type="ARBA" id="ARBA00004141"/>
    </source>
</evidence>
<protein>
    <submittedName>
        <fullName evidence="6">Uncharacterized protein</fullName>
    </submittedName>
</protein>
<keyword evidence="3 5" id="KW-1133">Transmembrane helix</keyword>
<dbReference type="InterPro" id="IPR004031">
    <property type="entry name" value="PMP22/EMP/MP20/Claudin"/>
</dbReference>
<feature type="transmembrane region" description="Helical" evidence="5">
    <location>
        <begin position="12"/>
        <end position="34"/>
    </location>
</feature>